<dbReference type="EMBL" id="BKZW01000001">
    <property type="protein sequence ID" value="GER86355.1"/>
    <property type="molecule type" value="Genomic_DNA"/>
</dbReference>
<proteinExistence type="predicted"/>
<feature type="transmembrane region" description="Helical" evidence="7">
    <location>
        <begin position="296"/>
        <end position="316"/>
    </location>
</feature>
<feature type="region of interest" description="Disordered" evidence="6">
    <location>
        <begin position="1"/>
        <end position="22"/>
    </location>
</feature>
<comment type="subcellular location">
    <subcellularLocation>
        <location evidence="1">Cell membrane</location>
        <topology evidence="1">Multi-pass membrane protein</topology>
    </subcellularLocation>
</comment>
<feature type="transmembrane region" description="Helical" evidence="7">
    <location>
        <begin position="233"/>
        <end position="253"/>
    </location>
</feature>
<dbReference type="InterPro" id="IPR002797">
    <property type="entry name" value="Polysacc_synth"/>
</dbReference>
<accession>A0A5J4KG16</accession>
<feature type="transmembrane region" description="Helical" evidence="7">
    <location>
        <begin position="501"/>
        <end position="521"/>
    </location>
</feature>
<evidence type="ECO:0000313" key="9">
    <source>
        <dbReference type="Proteomes" id="UP000326912"/>
    </source>
</evidence>
<feature type="transmembrane region" description="Helical" evidence="7">
    <location>
        <begin position="205"/>
        <end position="226"/>
    </location>
</feature>
<evidence type="ECO:0000256" key="5">
    <source>
        <dbReference type="ARBA" id="ARBA00023136"/>
    </source>
</evidence>
<organism evidence="8 9">
    <name type="scientific">Dictyobacter vulcani</name>
    <dbReference type="NCBI Taxonomy" id="2607529"/>
    <lineage>
        <taxon>Bacteria</taxon>
        <taxon>Bacillati</taxon>
        <taxon>Chloroflexota</taxon>
        <taxon>Ktedonobacteria</taxon>
        <taxon>Ktedonobacterales</taxon>
        <taxon>Dictyobacteraceae</taxon>
        <taxon>Dictyobacter</taxon>
    </lineage>
</organism>
<reference evidence="8 9" key="1">
    <citation type="submission" date="2019-10" db="EMBL/GenBank/DDBJ databases">
        <title>Dictyobacter vulcani sp. nov., within the class Ktedonobacteria, isolated from soil of volcanic Mt. Zao.</title>
        <authorList>
            <person name="Zheng Y."/>
            <person name="Wang C.M."/>
            <person name="Sakai Y."/>
            <person name="Abe K."/>
            <person name="Yokota A."/>
            <person name="Yabe S."/>
        </authorList>
    </citation>
    <scope>NUCLEOTIDE SEQUENCE [LARGE SCALE GENOMIC DNA]</scope>
    <source>
        <strain evidence="8 9">W12</strain>
    </source>
</reference>
<comment type="caution">
    <text evidence="8">The sequence shown here is derived from an EMBL/GenBank/DDBJ whole genome shotgun (WGS) entry which is preliminary data.</text>
</comment>
<dbReference type="PANTHER" id="PTHR30250">
    <property type="entry name" value="PST FAMILY PREDICTED COLANIC ACID TRANSPORTER"/>
    <property type="match status" value="1"/>
</dbReference>
<feature type="transmembrane region" description="Helical" evidence="7">
    <location>
        <begin position="96"/>
        <end position="115"/>
    </location>
</feature>
<evidence type="ECO:0000256" key="2">
    <source>
        <dbReference type="ARBA" id="ARBA00022475"/>
    </source>
</evidence>
<dbReference type="InterPro" id="IPR050833">
    <property type="entry name" value="Poly_Biosynth_Transport"/>
</dbReference>
<dbReference type="AlphaFoldDB" id="A0A5J4KG16"/>
<feature type="transmembrane region" description="Helical" evidence="7">
    <location>
        <begin position="336"/>
        <end position="366"/>
    </location>
</feature>
<evidence type="ECO:0000256" key="4">
    <source>
        <dbReference type="ARBA" id="ARBA00022989"/>
    </source>
</evidence>
<keyword evidence="3 7" id="KW-0812">Transmembrane</keyword>
<dbReference type="Proteomes" id="UP000326912">
    <property type="component" value="Unassembled WGS sequence"/>
</dbReference>
<keyword evidence="5 7" id="KW-0472">Membrane</keyword>
<protein>
    <submittedName>
        <fullName evidence="8">Flippase</fullName>
    </submittedName>
</protein>
<feature type="transmembrane region" description="Helical" evidence="7">
    <location>
        <begin position="378"/>
        <end position="405"/>
    </location>
</feature>
<dbReference type="PANTHER" id="PTHR30250:SF11">
    <property type="entry name" value="O-ANTIGEN TRANSPORTER-RELATED"/>
    <property type="match status" value="1"/>
</dbReference>
<keyword evidence="4 7" id="KW-1133">Transmembrane helix</keyword>
<evidence type="ECO:0000256" key="7">
    <source>
        <dbReference type="SAM" id="Phobius"/>
    </source>
</evidence>
<feature type="transmembrane region" description="Helical" evidence="7">
    <location>
        <begin position="259"/>
        <end position="284"/>
    </location>
</feature>
<sequence>MGLTESKQNRRDSTHMLTTDHDKSDLASDLNLTDISTEQLPEHLALNEHRLQWQASGQKERRTVRDACVIKKLHSALAYTSNQLPELNKLIKDTGIYALSSILSPLISLVLAPFLTHNLSSSDYGILTLLNTFISLAAGITQLGLGSAFFRAYNYDYTESSDKRDVIATTTMLLFIISLLVIVGITSFAPFLAASLLHHSSFSKLIVIGGCIIFVQNLTLPGFVWLRAESRTVFYALLSIGNLLITLLANIVLVGTLHWGIAGSLVAAGWGYLCIVICTIPFLLSRAGIRIRVGIARNLLGFGTPFVLNIVAYWIVQLSDRYLLSRFSSFTETARYAVVYSLGSALMIVIITPFILAWPTTMFAIVKRQDADQIFKLLFHWFSSFSLLAAFGLSIVALLVLTWLFPPAYHSVAFIIPVIATSCIFFGIYHIFSVGVNIKRKTWMNGVFMTIAAIVNFLMNLVLIPHYGALGAALSTLAAFIVLALVAYIVNQKLYPLPFELGRFVLALFLGVALYTGSGVLAQSYDLYVTCSIYIGALVLYSGCLAMLSKFPARSHKL</sequence>
<keyword evidence="2" id="KW-1003">Cell membrane</keyword>
<evidence type="ECO:0000256" key="1">
    <source>
        <dbReference type="ARBA" id="ARBA00004651"/>
    </source>
</evidence>
<feature type="transmembrane region" description="Helical" evidence="7">
    <location>
        <begin position="127"/>
        <end position="150"/>
    </location>
</feature>
<evidence type="ECO:0000256" key="3">
    <source>
        <dbReference type="ARBA" id="ARBA00022692"/>
    </source>
</evidence>
<evidence type="ECO:0000256" key="6">
    <source>
        <dbReference type="SAM" id="MobiDB-lite"/>
    </source>
</evidence>
<feature type="compositionally biased region" description="Basic and acidic residues" evidence="6">
    <location>
        <begin position="7"/>
        <end position="22"/>
    </location>
</feature>
<keyword evidence="9" id="KW-1185">Reference proteome</keyword>
<feature type="transmembrane region" description="Helical" evidence="7">
    <location>
        <begin position="444"/>
        <end position="464"/>
    </location>
</feature>
<feature type="transmembrane region" description="Helical" evidence="7">
    <location>
        <begin position="470"/>
        <end position="489"/>
    </location>
</feature>
<dbReference type="Pfam" id="PF01943">
    <property type="entry name" value="Polysacc_synt"/>
    <property type="match status" value="1"/>
</dbReference>
<feature type="transmembrane region" description="Helical" evidence="7">
    <location>
        <begin position="527"/>
        <end position="548"/>
    </location>
</feature>
<evidence type="ECO:0000313" key="8">
    <source>
        <dbReference type="EMBL" id="GER86355.1"/>
    </source>
</evidence>
<feature type="transmembrane region" description="Helical" evidence="7">
    <location>
        <begin position="171"/>
        <end position="193"/>
    </location>
</feature>
<gene>
    <name evidence="8" type="ORF">KDW_05170</name>
</gene>
<dbReference type="GO" id="GO:0005886">
    <property type="term" value="C:plasma membrane"/>
    <property type="evidence" value="ECO:0007669"/>
    <property type="project" value="UniProtKB-SubCell"/>
</dbReference>
<name>A0A5J4KG16_9CHLR</name>
<feature type="transmembrane region" description="Helical" evidence="7">
    <location>
        <begin position="411"/>
        <end position="432"/>
    </location>
</feature>